<dbReference type="NCBIfam" id="TIGR00691">
    <property type="entry name" value="spoT_relA"/>
    <property type="match status" value="1"/>
</dbReference>
<dbReference type="GO" id="GO:0008893">
    <property type="term" value="F:guanosine-3',5'-bis(diphosphate) 3'-diphosphatase activity"/>
    <property type="evidence" value="ECO:0007669"/>
    <property type="project" value="TreeGrafter"/>
</dbReference>
<dbReference type="InterPro" id="IPR012676">
    <property type="entry name" value="TGS-like"/>
</dbReference>
<dbReference type="Pfam" id="PF13291">
    <property type="entry name" value="ACT_4"/>
    <property type="match status" value="1"/>
</dbReference>
<dbReference type="InterPro" id="IPR006674">
    <property type="entry name" value="HD_domain"/>
</dbReference>
<dbReference type="PANTHER" id="PTHR21262">
    <property type="entry name" value="GUANOSINE-3',5'-BIS DIPHOSPHATE 3'-PYROPHOSPHOHYDROLASE"/>
    <property type="match status" value="1"/>
</dbReference>
<dbReference type="InterPro" id="IPR004095">
    <property type="entry name" value="TGS"/>
</dbReference>
<dbReference type="PROSITE" id="PS51671">
    <property type="entry name" value="ACT"/>
    <property type="match status" value="1"/>
</dbReference>
<evidence type="ECO:0000259" key="8">
    <source>
        <dbReference type="PROSITE" id="PS51831"/>
    </source>
</evidence>
<dbReference type="KEGG" id="slan:GV829_06875"/>
<evidence type="ECO:0000259" key="9">
    <source>
        <dbReference type="PROSITE" id="PS51880"/>
    </source>
</evidence>
<dbReference type="Pfam" id="PF02824">
    <property type="entry name" value="TGS"/>
    <property type="match status" value="1"/>
</dbReference>
<dbReference type="PROSITE" id="PS51831">
    <property type="entry name" value="HD"/>
    <property type="match status" value="1"/>
</dbReference>
<sequence>MLRQYQLVETVREYDPDADEDALNRAYVFTVQKHGSQKRASGDPYFSHPVEVAGILTELKLDQDTIITALLHDTLEDTLTTPEEIERLFGQDVARLVDGVTKLSQIEQKEIAAETEREKAAENLRKFLLAMSDDIRVLLVKLADRLHNMRTLHFIPKEEKRRRIARETMDIYAPLAERIGMYEFMREMQLLAFRELEPDAYATITGQLDKLTAGGVDRVAKINEEIRALLAASGIEAEVTGRAKHPYSVWRKMQERHVSFEQVTDIIAFRVITASADDCYRALGILHRKWKMVPGRFKDFISTPKRNGYQSLHTTVMRGENMRIEIQIRSREMHKQGEFGLAAHWAYKQGTLPDGQAGWIRDLVEILDTAQDAEDILEHTRMAMYQDRIFAFTPKGALHQLPKGATPVDFAYAVHTELGDRTVGAKVNGRLVPLRTQLANGDTVEILTSDKQNPEPAWMGFVVTGKARAAIRRHVRHKERDETIALGEKLFEDIVRRLPVKIGDKAIRMALGRLKLGTVDDLHYAVGRQRLRDSEVMEALVPGIVADLKREGVRIDPARPISIEGLTPGVAYTLAECCHPVPGDRIVGLSRPDQGIEIHAIDCDMLANGEDADWIDVRWQRDSEGGTARLMVVNRNQPGMLAEITAIIARAGANIVNLRLATREGGFHGFELDLEVKDVAHLMSILSSLRASDAVVSADRA</sequence>
<keyword evidence="10" id="KW-0378">Hydrolase</keyword>
<dbReference type="CDD" id="cd05399">
    <property type="entry name" value="NT_Rel-Spo_like"/>
    <property type="match status" value="1"/>
</dbReference>
<dbReference type="PANTHER" id="PTHR21262:SF36">
    <property type="entry name" value="BIFUNCTIONAL (P)PPGPP SYNTHASE_HYDROLASE SPOT"/>
    <property type="match status" value="1"/>
</dbReference>
<dbReference type="InterPro" id="IPR002912">
    <property type="entry name" value="ACT_dom"/>
</dbReference>
<dbReference type="InterPro" id="IPR007685">
    <property type="entry name" value="RelA_SpoT"/>
</dbReference>
<dbReference type="FunFam" id="3.10.20.30:FF:000002">
    <property type="entry name" value="GTP pyrophosphokinase (RelA/SpoT)"/>
    <property type="match status" value="1"/>
</dbReference>
<dbReference type="EMBL" id="CP053015">
    <property type="protein sequence ID" value="QJQ32210.1"/>
    <property type="molecule type" value="Genomic_DNA"/>
</dbReference>
<feature type="domain" description="HD" evidence="8">
    <location>
        <begin position="45"/>
        <end position="149"/>
    </location>
</feature>
<evidence type="ECO:0000256" key="4">
    <source>
        <dbReference type="ARBA" id="ARBA00032407"/>
    </source>
</evidence>
<evidence type="ECO:0000256" key="5">
    <source>
        <dbReference type="ARBA" id="ARBA00048244"/>
    </source>
</evidence>
<dbReference type="PROSITE" id="PS51880">
    <property type="entry name" value="TGS"/>
    <property type="match status" value="1"/>
</dbReference>
<feature type="domain" description="TGS" evidence="9">
    <location>
        <begin position="387"/>
        <end position="448"/>
    </location>
</feature>
<keyword evidence="11" id="KW-1185">Reference proteome</keyword>
<reference evidence="10 11" key="1">
    <citation type="submission" date="2020-01" db="EMBL/GenBank/DDBJ databases">
        <title>Sphingomonas sp. strain CSW-10.</title>
        <authorList>
            <person name="Chen W.-M."/>
        </authorList>
    </citation>
    <scope>NUCLEOTIDE SEQUENCE [LARGE SCALE GENOMIC DNA]</scope>
    <source>
        <strain evidence="10 11">CSW-10</strain>
    </source>
</reference>
<dbReference type="SUPFAM" id="SSF109604">
    <property type="entry name" value="HD-domain/PDEase-like"/>
    <property type="match status" value="1"/>
</dbReference>
<evidence type="ECO:0000256" key="2">
    <source>
        <dbReference type="ARBA" id="ARBA00014315"/>
    </source>
</evidence>
<dbReference type="CDD" id="cd00077">
    <property type="entry name" value="HDc"/>
    <property type="match status" value="1"/>
</dbReference>
<name>A0A6M4AUX0_9SPHN</name>
<dbReference type="GO" id="GO:0005886">
    <property type="term" value="C:plasma membrane"/>
    <property type="evidence" value="ECO:0007669"/>
    <property type="project" value="TreeGrafter"/>
</dbReference>
<dbReference type="InterPro" id="IPR043519">
    <property type="entry name" value="NT_sf"/>
</dbReference>
<dbReference type="Gene3D" id="3.30.70.260">
    <property type="match status" value="1"/>
</dbReference>
<dbReference type="InterPro" id="IPR045600">
    <property type="entry name" value="RelA/SpoT_AH_RIS"/>
</dbReference>
<protein>
    <recommendedName>
        <fullName evidence="2">GTP pyrophosphokinase rsh</fullName>
        <ecNumber evidence="1">2.7.6.5</ecNumber>
    </recommendedName>
    <alternativeName>
        <fullName evidence="4">(p)ppGpp synthase</fullName>
    </alternativeName>
    <alternativeName>
        <fullName evidence="3">ATP:GTP 3'-pyrophosphotransferase</fullName>
    </alternativeName>
</protein>
<dbReference type="SUPFAM" id="SSF55021">
    <property type="entry name" value="ACT-like"/>
    <property type="match status" value="1"/>
</dbReference>
<dbReference type="InterPro" id="IPR004811">
    <property type="entry name" value="RelA/Spo_fam"/>
</dbReference>
<dbReference type="InterPro" id="IPR012675">
    <property type="entry name" value="Beta-grasp_dom_sf"/>
</dbReference>
<evidence type="ECO:0000313" key="10">
    <source>
        <dbReference type="EMBL" id="QJQ32210.1"/>
    </source>
</evidence>
<accession>A0A6M4AUX0</accession>
<dbReference type="GO" id="GO:0042594">
    <property type="term" value="P:response to starvation"/>
    <property type="evidence" value="ECO:0007669"/>
    <property type="project" value="TreeGrafter"/>
</dbReference>
<evidence type="ECO:0000259" key="7">
    <source>
        <dbReference type="PROSITE" id="PS51671"/>
    </source>
</evidence>
<proteinExistence type="inferred from homology"/>
<organism evidence="10 11">
    <name type="scientific">Sphingomonas lacunae</name>
    <dbReference type="NCBI Taxonomy" id="2698828"/>
    <lineage>
        <taxon>Bacteria</taxon>
        <taxon>Pseudomonadati</taxon>
        <taxon>Pseudomonadota</taxon>
        <taxon>Alphaproteobacteria</taxon>
        <taxon>Sphingomonadales</taxon>
        <taxon>Sphingomonadaceae</taxon>
        <taxon>Sphingomonas</taxon>
    </lineage>
</organism>
<dbReference type="SUPFAM" id="SSF81301">
    <property type="entry name" value="Nucleotidyltransferase"/>
    <property type="match status" value="1"/>
</dbReference>
<evidence type="ECO:0000256" key="1">
    <source>
        <dbReference type="ARBA" id="ARBA00013251"/>
    </source>
</evidence>
<gene>
    <name evidence="10" type="ORF">GV829_06875</name>
</gene>
<evidence type="ECO:0000256" key="3">
    <source>
        <dbReference type="ARBA" id="ARBA00029754"/>
    </source>
</evidence>
<dbReference type="SUPFAM" id="SSF81271">
    <property type="entry name" value="TGS-like"/>
    <property type="match status" value="1"/>
</dbReference>
<dbReference type="CDD" id="cd04876">
    <property type="entry name" value="ACT_RelA-SpoT"/>
    <property type="match status" value="1"/>
</dbReference>
<dbReference type="SMART" id="SM00471">
    <property type="entry name" value="HDc"/>
    <property type="match status" value="1"/>
</dbReference>
<dbReference type="FunFam" id="1.10.3210.10:FF:000001">
    <property type="entry name" value="GTP pyrophosphokinase RelA"/>
    <property type="match status" value="1"/>
</dbReference>
<dbReference type="InterPro" id="IPR003607">
    <property type="entry name" value="HD/PDEase_dom"/>
</dbReference>
<dbReference type="SMART" id="SM00954">
    <property type="entry name" value="RelA_SpoT"/>
    <property type="match status" value="1"/>
</dbReference>
<dbReference type="Pfam" id="PF04607">
    <property type="entry name" value="RelA_SpoT"/>
    <property type="match status" value="1"/>
</dbReference>
<dbReference type="GO" id="GO:0008728">
    <property type="term" value="F:GTP diphosphokinase activity"/>
    <property type="evidence" value="ECO:0007669"/>
    <property type="project" value="UniProtKB-EC"/>
</dbReference>
<dbReference type="Pfam" id="PF13328">
    <property type="entry name" value="HD_4"/>
    <property type="match status" value="1"/>
</dbReference>
<dbReference type="CDD" id="cd01668">
    <property type="entry name" value="TGS_RSH"/>
    <property type="match status" value="1"/>
</dbReference>
<comment type="function">
    <text evidence="6">In eubacteria ppGpp (guanosine 3'-diphosphate 5'-diphosphate) is a mediator of the stringent response that coordinates a variety of cellular activities in response to changes in nutritional abundance.</text>
</comment>
<dbReference type="GO" id="GO:0015949">
    <property type="term" value="P:nucleobase-containing small molecule interconversion"/>
    <property type="evidence" value="ECO:0007669"/>
    <property type="project" value="UniProtKB-ARBA"/>
</dbReference>
<comment type="similarity">
    <text evidence="6">Belongs to the relA/spoT family.</text>
</comment>
<dbReference type="RefSeq" id="WP_169945202.1">
    <property type="nucleotide sequence ID" value="NZ_CP053015.1"/>
</dbReference>
<dbReference type="Gene3D" id="1.10.3210.10">
    <property type="entry name" value="Hypothetical protein af1432"/>
    <property type="match status" value="1"/>
</dbReference>
<evidence type="ECO:0000313" key="11">
    <source>
        <dbReference type="Proteomes" id="UP000503018"/>
    </source>
</evidence>
<dbReference type="FunFam" id="3.30.460.10:FF:000001">
    <property type="entry name" value="GTP pyrophosphokinase RelA"/>
    <property type="match status" value="1"/>
</dbReference>
<dbReference type="AlphaFoldDB" id="A0A6M4AUX0"/>
<evidence type="ECO:0000256" key="6">
    <source>
        <dbReference type="RuleBase" id="RU003847"/>
    </source>
</evidence>
<dbReference type="InterPro" id="IPR045865">
    <property type="entry name" value="ACT-like_dom_sf"/>
</dbReference>
<comment type="catalytic activity">
    <reaction evidence="5">
        <text>GTP + ATP = guanosine 3'-diphosphate 5'-triphosphate + AMP</text>
        <dbReference type="Rhea" id="RHEA:22088"/>
        <dbReference type="ChEBI" id="CHEBI:30616"/>
        <dbReference type="ChEBI" id="CHEBI:37565"/>
        <dbReference type="ChEBI" id="CHEBI:142410"/>
        <dbReference type="ChEBI" id="CHEBI:456215"/>
        <dbReference type="EC" id="2.7.6.5"/>
    </reaction>
</comment>
<dbReference type="InterPro" id="IPR033655">
    <property type="entry name" value="TGS_RelA/SpoT"/>
</dbReference>
<dbReference type="EC" id="2.7.6.5" evidence="1"/>
<dbReference type="GO" id="GO:0015969">
    <property type="term" value="P:guanosine tetraphosphate metabolic process"/>
    <property type="evidence" value="ECO:0007669"/>
    <property type="project" value="InterPro"/>
</dbReference>
<dbReference type="Pfam" id="PF19296">
    <property type="entry name" value="RelA_AH_RIS"/>
    <property type="match status" value="2"/>
</dbReference>
<dbReference type="Gene3D" id="3.30.460.10">
    <property type="entry name" value="Beta Polymerase, domain 2"/>
    <property type="match status" value="1"/>
</dbReference>
<dbReference type="Proteomes" id="UP000503018">
    <property type="component" value="Chromosome"/>
</dbReference>
<feature type="domain" description="ACT" evidence="7">
    <location>
        <begin position="629"/>
        <end position="701"/>
    </location>
</feature>
<dbReference type="Gene3D" id="3.10.20.30">
    <property type="match status" value="1"/>
</dbReference>